<keyword evidence="2" id="KW-1185">Reference proteome</keyword>
<feature type="non-terminal residue" evidence="1">
    <location>
        <position position="1"/>
    </location>
</feature>
<dbReference type="AlphaFoldDB" id="A0A392S2D2"/>
<reference evidence="1 2" key="1">
    <citation type="journal article" date="2018" name="Front. Plant Sci.">
        <title>Red Clover (Trifolium pratense) and Zigzag Clover (T. medium) - A Picture of Genomic Similarities and Differences.</title>
        <authorList>
            <person name="Dluhosova J."/>
            <person name="Istvanek J."/>
            <person name="Nedelnik J."/>
            <person name="Repkova J."/>
        </authorList>
    </citation>
    <scope>NUCLEOTIDE SEQUENCE [LARGE SCALE GENOMIC DNA]</scope>
    <source>
        <strain evidence="2">cv. 10/8</strain>
        <tissue evidence="1">Leaf</tissue>
    </source>
</reference>
<proteinExistence type="predicted"/>
<dbReference type="EMBL" id="LXQA010299172">
    <property type="protein sequence ID" value="MCI42016.1"/>
    <property type="molecule type" value="Genomic_DNA"/>
</dbReference>
<sequence length="28" mass="3160">NVEDEPIGVKIQLMDEEVPAQGRMYVKA</sequence>
<evidence type="ECO:0000313" key="2">
    <source>
        <dbReference type="Proteomes" id="UP000265520"/>
    </source>
</evidence>
<protein>
    <submittedName>
        <fullName evidence="1">Uncharacterized protein</fullName>
    </submittedName>
</protein>
<organism evidence="1 2">
    <name type="scientific">Trifolium medium</name>
    <dbReference type="NCBI Taxonomy" id="97028"/>
    <lineage>
        <taxon>Eukaryota</taxon>
        <taxon>Viridiplantae</taxon>
        <taxon>Streptophyta</taxon>
        <taxon>Embryophyta</taxon>
        <taxon>Tracheophyta</taxon>
        <taxon>Spermatophyta</taxon>
        <taxon>Magnoliopsida</taxon>
        <taxon>eudicotyledons</taxon>
        <taxon>Gunneridae</taxon>
        <taxon>Pentapetalae</taxon>
        <taxon>rosids</taxon>
        <taxon>fabids</taxon>
        <taxon>Fabales</taxon>
        <taxon>Fabaceae</taxon>
        <taxon>Papilionoideae</taxon>
        <taxon>50 kb inversion clade</taxon>
        <taxon>NPAAA clade</taxon>
        <taxon>Hologalegina</taxon>
        <taxon>IRL clade</taxon>
        <taxon>Trifolieae</taxon>
        <taxon>Trifolium</taxon>
    </lineage>
</organism>
<dbReference type="Proteomes" id="UP000265520">
    <property type="component" value="Unassembled WGS sequence"/>
</dbReference>
<name>A0A392S2D2_9FABA</name>
<comment type="caution">
    <text evidence="1">The sequence shown here is derived from an EMBL/GenBank/DDBJ whole genome shotgun (WGS) entry which is preliminary data.</text>
</comment>
<evidence type="ECO:0000313" key="1">
    <source>
        <dbReference type="EMBL" id="MCI42016.1"/>
    </source>
</evidence>
<accession>A0A392S2D2</accession>